<name>A0AAE3GR78_9CYAN</name>
<evidence type="ECO:0000313" key="2">
    <source>
        <dbReference type="Proteomes" id="UP001204953"/>
    </source>
</evidence>
<organism evidence="1 2">
    <name type="scientific">Limnofasciculus baicalensis BBK-W-15</name>
    <dbReference type="NCBI Taxonomy" id="2699891"/>
    <lineage>
        <taxon>Bacteria</taxon>
        <taxon>Bacillati</taxon>
        <taxon>Cyanobacteriota</taxon>
        <taxon>Cyanophyceae</taxon>
        <taxon>Coleofasciculales</taxon>
        <taxon>Coleofasciculaceae</taxon>
        <taxon>Limnofasciculus</taxon>
        <taxon>Limnofasciculus baicalensis</taxon>
    </lineage>
</organism>
<sequence length="106" mass="12273">MSLPITSDPTLPIALVFKQACENLLPEAAFIATHIYDSELDWILDREWMILAKDATALADERFGLLYLNEEISQYWIHHPQRDERDNLPVASGKLVFAGRDDLRWF</sequence>
<reference evidence="1" key="1">
    <citation type="submission" date="2022-06" db="EMBL/GenBank/DDBJ databases">
        <title>New cyanobacteria of genus Symplocastrum in benthos of Lake Baikal.</title>
        <authorList>
            <person name="Sorokovikova E."/>
            <person name="Tikhonova I."/>
            <person name="Krasnopeev A."/>
            <person name="Evseev P."/>
            <person name="Gladkikh A."/>
            <person name="Belykh O."/>
        </authorList>
    </citation>
    <scope>NUCLEOTIDE SEQUENCE</scope>
    <source>
        <strain evidence="1">BBK-W-15</strain>
    </source>
</reference>
<dbReference type="RefSeq" id="WP_254011548.1">
    <property type="nucleotide sequence ID" value="NZ_JAMZMM010000072.1"/>
</dbReference>
<protein>
    <submittedName>
        <fullName evidence="1">Uncharacterized protein</fullName>
    </submittedName>
</protein>
<gene>
    <name evidence="1" type="ORF">NJ959_09775</name>
</gene>
<proteinExistence type="predicted"/>
<keyword evidence="2" id="KW-1185">Reference proteome</keyword>
<evidence type="ECO:0000313" key="1">
    <source>
        <dbReference type="EMBL" id="MCP2728754.1"/>
    </source>
</evidence>
<dbReference type="AlphaFoldDB" id="A0AAE3GR78"/>
<comment type="caution">
    <text evidence="1">The sequence shown here is derived from an EMBL/GenBank/DDBJ whole genome shotgun (WGS) entry which is preliminary data.</text>
</comment>
<dbReference type="Proteomes" id="UP001204953">
    <property type="component" value="Unassembled WGS sequence"/>
</dbReference>
<dbReference type="EMBL" id="JAMZMM010000072">
    <property type="protein sequence ID" value="MCP2728754.1"/>
    <property type="molecule type" value="Genomic_DNA"/>
</dbReference>
<accession>A0AAE3GR78</accession>